<dbReference type="AlphaFoldDB" id="D3BNB5"/>
<dbReference type="InterPro" id="IPR054484">
    <property type="entry name" value="ComC_SSD"/>
</dbReference>
<dbReference type="PROSITE" id="PS01186">
    <property type="entry name" value="EGF_2"/>
    <property type="match status" value="1"/>
</dbReference>
<evidence type="ECO:0000256" key="1">
    <source>
        <dbReference type="SAM" id="Coils"/>
    </source>
</evidence>
<evidence type="ECO:0000313" key="4">
    <source>
        <dbReference type="EMBL" id="EFA76775.1"/>
    </source>
</evidence>
<dbReference type="RefSeq" id="XP_020428907.1">
    <property type="nucleotide sequence ID" value="XM_020580320.1"/>
</dbReference>
<dbReference type="Gene3D" id="2.10.25.10">
    <property type="entry name" value="Laminin"/>
    <property type="match status" value="1"/>
</dbReference>
<gene>
    <name evidence="4" type="primary">mipA</name>
    <name evidence="4" type="ORF">PPL_09526</name>
</gene>
<dbReference type="Proteomes" id="UP000001396">
    <property type="component" value="Unassembled WGS sequence"/>
</dbReference>
<dbReference type="InterPro" id="IPR000742">
    <property type="entry name" value="EGF"/>
</dbReference>
<evidence type="ECO:0000256" key="2">
    <source>
        <dbReference type="SAM" id="Phobius"/>
    </source>
</evidence>
<accession>D3BNB5</accession>
<dbReference type="InterPro" id="IPR002049">
    <property type="entry name" value="LE_dom"/>
</dbReference>
<protein>
    <submittedName>
        <fullName evidence="4">Putative transmembrane protein</fullName>
    </submittedName>
</protein>
<dbReference type="InParanoid" id="D3BNB5"/>
<feature type="domain" description="EGF-like" evidence="3">
    <location>
        <begin position="561"/>
        <end position="572"/>
    </location>
</feature>
<keyword evidence="5" id="KW-1185">Reference proteome</keyword>
<proteinExistence type="predicted"/>
<feature type="transmembrane region" description="Helical" evidence="2">
    <location>
        <begin position="808"/>
        <end position="833"/>
    </location>
</feature>
<dbReference type="InterPro" id="IPR053331">
    <property type="entry name" value="EGF-like_comC"/>
</dbReference>
<sequence>MTLLKSNQFLIKYTILRMMKVGVKSNISQIELKSLRWIIKQYGLNWNLNGETCSSILPIDSSFGTLTSNSSTWRVKNNSYNLFTMLDQPENKKLQSLEIHYYPINIPTNFPIYLQTFDTLYLNNNTVTSNISRALLESCVRVNFTNINMKSDLKIEFSTNYVYQNLVFINFDFPMSYLLQMNSFIFNNKNFPSLRIIEFGDNQRQYDISFTIDSVQKISLFNANVNIVSLPILETLLLTNSTLNTPDLSIFPTLRTVILRKCNYTLMKVSNLILLQMDDTNLGSIPQVSWFSYGASAFFTNTNVKGELGDLGGADLRELSFIGSQELSTRLYDSYCETYFLLKNIKLIDNYVPSCIYCYWSIMSYYLPDDTIPPSPDYKCNITVDKNIFYVDKINESIVISGNNLGFGMKNDISSNIYPITPNQKFNFVANPIEGKATLMLSKTLKYSVDIVWGQPPQANSAMIQNIDRYSKINIYGRFNMYSTFTIMVGNQTCNNIKVESTMITCTIYRILLETAYSITIDDTLSRRNVVGLLETSTPVPLKCGANAKCNGNGECITGICHCDDGYGGYYCESKIKSDIVITPNTTAPSPTILVDNKLRFTFNIICLQEIDQTDSIVNEIFTRSWNYTFYINDTLTTYNYLINTSTSSSINAVIEHSTIQRTIEFGGYNTIYSAGSLKLLIKVGNWRYKDRLNHLRIIMVTKLENLEEHCYPNTIVDQQSDSSNINFIKATMNDRSFYGRFLPYAMIDNGIVVNINNQIINSSESNGESYIGISIPYCEECIIDPDFSVLVNTDSSINGHCLAKSKAWLIATIVCVGGAVAIAFIIGLIFYIKRKQKFKKENEKLQNRLSRMNENH</sequence>
<comment type="caution">
    <text evidence="4">The sequence shown here is derived from an EMBL/GenBank/DDBJ whole genome shotgun (WGS) entry which is preliminary data.</text>
</comment>
<dbReference type="CDD" id="cd00055">
    <property type="entry name" value="EGF_Lam"/>
    <property type="match status" value="1"/>
</dbReference>
<evidence type="ECO:0000259" key="3">
    <source>
        <dbReference type="PROSITE" id="PS01186"/>
    </source>
</evidence>
<keyword evidence="2 4" id="KW-0812">Transmembrane</keyword>
<feature type="coiled-coil region" evidence="1">
    <location>
        <begin position="829"/>
        <end position="856"/>
    </location>
</feature>
<keyword evidence="2" id="KW-0472">Membrane</keyword>
<keyword evidence="2" id="KW-1133">Transmembrane helix</keyword>
<keyword evidence="1" id="KW-0175">Coiled coil</keyword>
<dbReference type="GeneID" id="31365001"/>
<dbReference type="Pfam" id="PF22933">
    <property type="entry name" value="ComC_SSD"/>
    <property type="match status" value="1"/>
</dbReference>
<reference evidence="4 5" key="1">
    <citation type="journal article" date="2011" name="Genome Res.">
        <title>Phylogeny-wide analysis of social amoeba genomes highlights ancient origins for complex intercellular communication.</title>
        <authorList>
            <person name="Heidel A.J."/>
            <person name="Lawal H.M."/>
            <person name="Felder M."/>
            <person name="Schilde C."/>
            <person name="Helps N.R."/>
            <person name="Tunggal B."/>
            <person name="Rivero F."/>
            <person name="John U."/>
            <person name="Schleicher M."/>
            <person name="Eichinger L."/>
            <person name="Platzer M."/>
            <person name="Noegel A.A."/>
            <person name="Schaap P."/>
            <person name="Gloeckner G."/>
        </authorList>
    </citation>
    <scope>NUCLEOTIDE SEQUENCE [LARGE SCALE GENOMIC DNA]</scope>
    <source>
        <strain evidence="5">ATCC 26659 / Pp 5 / PN500</strain>
    </source>
</reference>
<evidence type="ECO:0000313" key="5">
    <source>
        <dbReference type="Proteomes" id="UP000001396"/>
    </source>
</evidence>
<dbReference type="EMBL" id="ADBJ01000044">
    <property type="protein sequence ID" value="EFA76775.1"/>
    <property type="molecule type" value="Genomic_DNA"/>
</dbReference>
<dbReference type="PANTHER" id="PTHR24032">
    <property type="entry name" value="EGF-LIKE DOMAIN-CONTAINING PROTEIN-RELATED-RELATED"/>
    <property type="match status" value="1"/>
</dbReference>
<organism evidence="4 5">
    <name type="scientific">Heterostelium pallidum (strain ATCC 26659 / Pp 5 / PN500)</name>
    <name type="common">Cellular slime mold</name>
    <name type="synonym">Polysphondylium pallidum</name>
    <dbReference type="NCBI Taxonomy" id="670386"/>
    <lineage>
        <taxon>Eukaryota</taxon>
        <taxon>Amoebozoa</taxon>
        <taxon>Evosea</taxon>
        <taxon>Eumycetozoa</taxon>
        <taxon>Dictyostelia</taxon>
        <taxon>Acytosteliales</taxon>
        <taxon>Acytosteliaceae</taxon>
        <taxon>Heterostelium</taxon>
    </lineage>
</organism>
<name>D3BNB5_HETP5</name>